<reference evidence="1 2" key="1">
    <citation type="submission" date="2019-03" db="EMBL/GenBank/DDBJ databases">
        <title>Genomic Encyclopedia of Archaeal and Bacterial Type Strains, Phase II (KMG-II): from individual species to whole genera.</title>
        <authorList>
            <person name="Goeker M."/>
        </authorList>
    </citation>
    <scope>NUCLEOTIDE SEQUENCE [LARGE SCALE GENOMIC DNA]</scope>
    <source>
        <strain evidence="1 2">DSM 28353</strain>
    </source>
</reference>
<accession>A0A4R6WRI5</accession>
<protein>
    <recommendedName>
        <fullName evidence="3">Helix-turn-helix protein</fullName>
    </recommendedName>
</protein>
<organism evidence="1 2">
    <name type="scientific">Sphingobacterium yanglingense</name>
    <dbReference type="NCBI Taxonomy" id="1437280"/>
    <lineage>
        <taxon>Bacteria</taxon>
        <taxon>Pseudomonadati</taxon>
        <taxon>Bacteroidota</taxon>
        <taxon>Sphingobacteriia</taxon>
        <taxon>Sphingobacteriales</taxon>
        <taxon>Sphingobacteriaceae</taxon>
        <taxon>Sphingobacterium</taxon>
    </lineage>
</organism>
<name>A0A4R6WRI5_9SPHI</name>
<dbReference type="InterPro" id="IPR009061">
    <property type="entry name" value="DNA-bd_dom_put_sf"/>
</dbReference>
<gene>
    <name evidence="1" type="ORF">CLV99_0459</name>
</gene>
<dbReference type="Proteomes" id="UP000295292">
    <property type="component" value="Unassembled WGS sequence"/>
</dbReference>
<proteinExistence type="predicted"/>
<dbReference type="SUPFAM" id="SSF46955">
    <property type="entry name" value="Putative DNA-binding domain"/>
    <property type="match status" value="1"/>
</dbReference>
<evidence type="ECO:0000313" key="1">
    <source>
        <dbReference type="EMBL" id="TDQ81084.1"/>
    </source>
</evidence>
<dbReference type="EMBL" id="SNYV01000005">
    <property type="protein sequence ID" value="TDQ81084.1"/>
    <property type="molecule type" value="Genomic_DNA"/>
</dbReference>
<dbReference type="OrthoDB" id="710198at2"/>
<comment type="caution">
    <text evidence="1">The sequence shown here is derived from an EMBL/GenBank/DDBJ whole genome shotgun (WGS) entry which is preliminary data.</text>
</comment>
<evidence type="ECO:0008006" key="3">
    <source>
        <dbReference type="Google" id="ProtNLM"/>
    </source>
</evidence>
<keyword evidence="2" id="KW-1185">Reference proteome</keyword>
<dbReference type="AlphaFoldDB" id="A0A4R6WRI5"/>
<sequence length="95" mass="10921">MVKQMTKILVVLKSIYRLLESMCKVAETDTLPVAIDVNQLMTRMAVIAKLGISERTYNRWVKNGILAPIKMGNKHFYREEDLKDAVRRSINKGLI</sequence>
<evidence type="ECO:0000313" key="2">
    <source>
        <dbReference type="Proteomes" id="UP000295292"/>
    </source>
</evidence>